<comment type="caution">
    <text evidence="7">The sequence shown here is derived from an EMBL/GenBank/DDBJ whole genome shotgun (WGS) entry which is preliminary data.</text>
</comment>
<evidence type="ECO:0000256" key="4">
    <source>
        <dbReference type="ARBA" id="ARBA00022989"/>
    </source>
</evidence>
<evidence type="ECO:0000256" key="6">
    <source>
        <dbReference type="SAM" id="Phobius"/>
    </source>
</evidence>
<evidence type="ECO:0000313" key="7">
    <source>
        <dbReference type="EMBL" id="PFG32246.1"/>
    </source>
</evidence>
<reference evidence="7 8" key="1">
    <citation type="submission" date="2017-10" db="EMBL/GenBank/DDBJ databases">
        <title>Sequencing the genomes of 1000 actinobacteria strains.</title>
        <authorList>
            <person name="Klenk H.-P."/>
        </authorList>
    </citation>
    <scope>NUCLEOTIDE SEQUENCE [LARGE SCALE GENOMIC DNA]</scope>
    <source>
        <strain evidence="7 8">DSM 18966</strain>
    </source>
</reference>
<keyword evidence="5 6" id="KW-0472">Membrane</keyword>
<feature type="transmembrane region" description="Helical" evidence="6">
    <location>
        <begin position="6"/>
        <end position="25"/>
    </location>
</feature>
<dbReference type="AlphaFoldDB" id="A0A2A9E0T3"/>
<evidence type="ECO:0000256" key="1">
    <source>
        <dbReference type="ARBA" id="ARBA00004236"/>
    </source>
</evidence>
<accession>A0A2A9E0T3</accession>
<keyword evidence="8" id="KW-1185">Reference proteome</keyword>
<dbReference type="RefSeq" id="WP_098453648.1">
    <property type="nucleotide sequence ID" value="NZ_PDJG01000001.1"/>
</dbReference>
<sequence length="189" mass="19566">MDTAVLVLRTVLSLTAVLGLIWYAGRKLNDSANGQGGDGFLARLVGGAGGTRRAGRRGQHPAVVVTVVARQVLGSKASLAVVDVGDQRLVLGVTESGVNVLSTQEIPPAEETADDLVAVKAEVREEISLTKVAATATNVTSIVTPLTTPHQPALAAVRTASAGPLGSSILSPTTWRQTLSLMQGRTVRR</sequence>
<keyword evidence="2" id="KW-1003">Cell membrane</keyword>
<evidence type="ECO:0000313" key="8">
    <source>
        <dbReference type="Proteomes" id="UP000225548"/>
    </source>
</evidence>
<evidence type="ECO:0000256" key="3">
    <source>
        <dbReference type="ARBA" id="ARBA00022692"/>
    </source>
</evidence>
<evidence type="ECO:0000256" key="2">
    <source>
        <dbReference type="ARBA" id="ARBA00022475"/>
    </source>
</evidence>
<dbReference type="EMBL" id="PDJG01000001">
    <property type="protein sequence ID" value="PFG32246.1"/>
    <property type="molecule type" value="Genomic_DNA"/>
</dbReference>
<dbReference type="Pfam" id="PF04347">
    <property type="entry name" value="FliO"/>
    <property type="match status" value="1"/>
</dbReference>
<dbReference type="OrthoDB" id="5191841at2"/>
<protein>
    <submittedName>
        <fullName evidence="7">Flagellar biosynthesis protein FliO</fullName>
    </submittedName>
</protein>
<dbReference type="GO" id="GO:0016020">
    <property type="term" value="C:membrane"/>
    <property type="evidence" value="ECO:0007669"/>
    <property type="project" value="InterPro"/>
</dbReference>
<proteinExistence type="predicted"/>
<keyword evidence="3 6" id="KW-0812">Transmembrane</keyword>
<comment type="subcellular location">
    <subcellularLocation>
        <location evidence="1">Cell membrane</location>
    </subcellularLocation>
</comment>
<dbReference type="InterPro" id="IPR022781">
    <property type="entry name" value="Flagellar_biosynth_FliO"/>
</dbReference>
<dbReference type="GO" id="GO:0044781">
    <property type="term" value="P:bacterial-type flagellum organization"/>
    <property type="evidence" value="ECO:0007669"/>
    <property type="project" value="InterPro"/>
</dbReference>
<evidence type="ECO:0000256" key="5">
    <source>
        <dbReference type="ARBA" id="ARBA00023136"/>
    </source>
</evidence>
<keyword evidence="7" id="KW-0966">Cell projection</keyword>
<keyword evidence="4 6" id="KW-1133">Transmembrane helix</keyword>
<organism evidence="7 8">
    <name type="scientific">Sanguibacter antarcticus</name>
    <dbReference type="NCBI Taxonomy" id="372484"/>
    <lineage>
        <taxon>Bacteria</taxon>
        <taxon>Bacillati</taxon>
        <taxon>Actinomycetota</taxon>
        <taxon>Actinomycetes</taxon>
        <taxon>Micrococcales</taxon>
        <taxon>Sanguibacteraceae</taxon>
        <taxon>Sanguibacter</taxon>
    </lineage>
</organism>
<dbReference type="Proteomes" id="UP000225548">
    <property type="component" value="Unassembled WGS sequence"/>
</dbReference>
<gene>
    <name evidence="7" type="ORF">ATL42_0065</name>
</gene>
<keyword evidence="7" id="KW-0969">Cilium</keyword>
<name>A0A2A9E0T3_9MICO</name>
<keyword evidence="7" id="KW-0282">Flagellum</keyword>